<sequence>MATGKLNVYLVRHGKTMFNTSRRVQGWSDTPLTNEGIEVAEFLGRGLREIPFDAVYTSDRGRTIETAGIVLRESNQAHLEINELRDFREFGFGKFEGEYEDIMFGRVMEHLGFRSMEEAFEKFGDDGYQIISETVEKIDETGMSENWDEMVARLKNALGTVSAENEVENANVLVVSHGMAINTIISFFDKSLINPDLANASVTRLGFENGEWTIETVNDLSYIEAGKLVLNYFTNLIQTGSGTFTSF</sequence>
<dbReference type="CDD" id="cd07067">
    <property type="entry name" value="HP_PGM_like"/>
    <property type="match status" value="1"/>
</dbReference>
<feature type="active site" description="Tele-phosphohistidine intermediate" evidence="2">
    <location>
        <position position="13"/>
    </location>
</feature>
<dbReference type="Gene3D" id="3.40.50.1240">
    <property type="entry name" value="Phosphoglycerate mutase-like"/>
    <property type="match status" value="1"/>
</dbReference>
<evidence type="ECO:0000256" key="1">
    <source>
        <dbReference type="ARBA" id="ARBA00022801"/>
    </source>
</evidence>
<keyword evidence="1" id="KW-0378">Hydrolase</keyword>
<dbReference type="RefSeq" id="WP_070778646.1">
    <property type="nucleotide sequence ID" value="NZ_MJOR01000020.1"/>
</dbReference>
<accession>A0A6Y7VUX4</accession>
<dbReference type="PANTHER" id="PTHR46517:SF1">
    <property type="entry name" value="FRUCTOSE-2,6-BISPHOSPHATASE TIGAR"/>
    <property type="match status" value="1"/>
</dbReference>
<dbReference type="GO" id="GO:0004331">
    <property type="term" value="F:fructose-2,6-bisphosphate 2-phosphatase activity"/>
    <property type="evidence" value="ECO:0007669"/>
    <property type="project" value="TreeGrafter"/>
</dbReference>
<comment type="caution">
    <text evidence="5">The sequence shown here is derived from an EMBL/GenBank/DDBJ whole genome shotgun (WGS) entry which is preliminary data.</text>
</comment>
<dbReference type="PANTHER" id="PTHR46517">
    <property type="entry name" value="FRUCTOSE-2,6-BISPHOSPHATASE TIGAR"/>
    <property type="match status" value="1"/>
</dbReference>
<evidence type="ECO:0000256" key="4">
    <source>
        <dbReference type="PIRSR" id="PIRSR613078-3"/>
    </source>
</evidence>
<gene>
    <name evidence="5" type="ORF">E1W43_00500</name>
</gene>
<organism evidence="5 6">
    <name type="scientific">Listeria monocytogenes</name>
    <dbReference type="NCBI Taxonomy" id="1639"/>
    <lineage>
        <taxon>Bacteria</taxon>
        <taxon>Bacillati</taxon>
        <taxon>Bacillota</taxon>
        <taxon>Bacilli</taxon>
        <taxon>Bacillales</taxon>
        <taxon>Listeriaceae</taxon>
        <taxon>Listeria</taxon>
    </lineage>
</organism>
<dbReference type="EMBL" id="AAARLF010000001">
    <property type="protein sequence ID" value="EAE2896430.1"/>
    <property type="molecule type" value="Genomic_DNA"/>
</dbReference>
<dbReference type="GO" id="GO:0045820">
    <property type="term" value="P:negative regulation of glycolytic process"/>
    <property type="evidence" value="ECO:0007669"/>
    <property type="project" value="TreeGrafter"/>
</dbReference>
<dbReference type="InterPro" id="IPR051695">
    <property type="entry name" value="Phosphoglycerate_Mutase"/>
</dbReference>
<dbReference type="InterPro" id="IPR013078">
    <property type="entry name" value="His_Pase_superF_clade-1"/>
</dbReference>
<evidence type="ECO:0000313" key="5">
    <source>
        <dbReference type="EMBL" id="EAE2896430.1"/>
    </source>
</evidence>
<feature type="site" description="Transition state stabilizer" evidence="4">
    <location>
        <position position="177"/>
    </location>
</feature>
<evidence type="ECO:0000313" key="6">
    <source>
        <dbReference type="Proteomes" id="UP000401273"/>
    </source>
</evidence>
<dbReference type="Proteomes" id="UP000401273">
    <property type="component" value="Unassembled WGS sequence"/>
</dbReference>
<dbReference type="SUPFAM" id="SSF53254">
    <property type="entry name" value="Phosphoglycerate mutase-like"/>
    <property type="match status" value="1"/>
</dbReference>
<dbReference type="AlphaFoldDB" id="A0A6Y7VUX4"/>
<feature type="binding site" evidence="3">
    <location>
        <position position="62"/>
    </location>
    <ligand>
        <name>substrate</name>
    </ligand>
</feature>
<dbReference type="SMART" id="SM00855">
    <property type="entry name" value="PGAM"/>
    <property type="match status" value="1"/>
</dbReference>
<evidence type="ECO:0000256" key="2">
    <source>
        <dbReference type="PIRSR" id="PIRSR613078-1"/>
    </source>
</evidence>
<proteinExistence type="predicted"/>
<feature type="binding site" evidence="3">
    <location>
        <begin position="12"/>
        <end position="19"/>
    </location>
    <ligand>
        <name>substrate</name>
    </ligand>
</feature>
<name>A0A6Y7VUX4_LISMN</name>
<dbReference type="InterPro" id="IPR029033">
    <property type="entry name" value="His_PPase_superfam"/>
</dbReference>
<reference evidence="5 6" key="1">
    <citation type="submission" date="2019-03" db="EMBL/GenBank/DDBJ databases">
        <authorList>
            <person name="Ashton P.M."/>
            <person name="Dallman T."/>
            <person name="Nair S."/>
            <person name="De Pinna E."/>
            <person name="Peters T."/>
            <person name="Grant K."/>
        </authorList>
    </citation>
    <scope>NUCLEOTIDE SEQUENCE [LARGE SCALE GENOMIC DNA]</scope>
    <source>
        <strain evidence="5">RL15000271</strain>
    </source>
</reference>
<dbReference type="GO" id="GO:0005829">
    <property type="term" value="C:cytosol"/>
    <property type="evidence" value="ECO:0007669"/>
    <property type="project" value="TreeGrafter"/>
</dbReference>
<dbReference type="GO" id="GO:0043456">
    <property type="term" value="P:regulation of pentose-phosphate shunt"/>
    <property type="evidence" value="ECO:0007669"/>
    <property type="project" value="TreeGrafter"/>
</dbReference>
<dbReference type="Pfam" id="PF00300">
    <property type="entry name" value="His_Phos_1"/>
    <property type="match status" value="1"/>
</dbReference>
<feature type="active site" description="Proton donor/acceptor" evidence="2">
    <location>
        <position position="89"/>
    </location>
</feature>
<protein>
    <submittedName>
        <fullName evidence="5">Histidine phosphatase family protein</fullName>
    </submittedName>
</protein>
<evidence type="ECO:0000256" key="3">
    <source>
        <dbReference type="PIRSR" id="PIRSR613078-2"/>
    </source>
</evidence>